<name>A0A0A6PZ84_CLOBU</name>
<feature type="domain" description="Flagellar hook protein FlgE/F/G-like D1" evidence="5">
    <location>
        <begin position="96"/>
        <end position="138"/>
    </location>
</feature>
<dbReference type="InterPro" id="IPR037925">
    <property type="entry name" value="FlgE/F/G-like"/>
</dbReference>
<feature type="domain" description="Flagellar basal body rod protein N-terminal" evidence="3">
    <location>
        <begin position="5"/>
        <end position="35"/>
    </location>
</feature>
<dbReference type="Pfam" id="PF06429">
    <property type="entry name" value="Flg_bbr_C"/>
    <property type="match status" value="1"/>
</dbReference>
<dbReference type="Proteomes" id="UP000238081">
    <property type="component" value="Unassembled WGS sequence"/>
</dbReference>
<evidence type="ECO:0000256" key="2">
    <source>
        <dbReference type="RuleBase" id="RU362116"/>
    </source>
</evidence>
<comment type="caution">
    <text evidence="7">The sequence shown here is derived from an EMBL/GenBank/DDBJ whole genome shotgun (WGS) entry which is preliminary data.</text>
</comment>
<keyword evidence="2" id="KW-0975">Bacterial flagellum</keyword>
<keyword evidence="7" id="KW-0969">Cilium</keyword>
<reference evidence="6 9" key="2">
    <citation type="submission" date="2020-01" db="EMBL/GenBank/DDBJ databases">
        <title>Genome sequence of a 1,3-propanediol producer, Clostridium butyricum S3.</title>
        <authorList>
            <person name="Zhou J."/>
        </authorList>
    </citation>
    <scope>NUCLEOTIDE SEQUENCE [LARGE SCALE GENOMIC DNA]</scope>
    <source>
        <strain evidence="6 9">S3</strain>
    </source>
</reference>
<evidence type="ECO:0000256" key="1">
    <source>
        <dbReference type="ARBA" id="ARBA00009677"/>
    </source>
</evidence>
<dbReference type="Proteomes" id="UP000474042">
    <property type="component" value="Unassembled WGS sequence"/>
</dbReference>
<dbReference type="EMBL" id="LRDH01000107">
    <property type="protein sequence ID" value="PPV14702.1"/>
    <property type="molecule type" value="Genomic_DNA"/>
</dbReference>
<dbReference type="EMBL" id="WOFV02000002">
    <property type="protein sequence ID" value="NAS16436.1"/>
    <property type="molecule type" value="Genomic_DNA"/>
</dbReference>
<organism evidence="7 8">
    <name type="scientific">Clostridium butyricum</name>
    <dbReference type="NCBI Taxonomy" id="1492"/>
    <lineage>
        <taxon>Bacteria</taxon>
        <taxon>Bacillati</taxon>
        <taxon>Bacillota</taxon>
        <taxon>Clostridia</taxon>
        <taxon>Eubacteriales</taxon>
        <taxon>Clostridiaceae</taxon>
        <taxon>Clostridium</taxon>
    </lineage>
</organism>
<comment type="subcellular location">
    <subcellularLocation>
        <location evidence="2">Bacterial flagellum basal body</location>
    </subcellularLocation>
</comment>
<evidence type="ECO:0000259" key="4">
    <source>
        <dbReference type="Pfam" id="PF06429"/>
    </source>
</evidence>
<feature type="domain" description="Flagellar basal-body/hook protein C-terminal" evidence="4">
    <location>
        <begin position="211"/>
        <end position="253"/>
    </location>
</feature>
<proteinExistence type="inferred from homology"/>
<keyword evidence="7" id="KW-0966">Cell projection</keyword>
<evidence type="ECO:0000259" key="3">
    <source>
        <dbReference type="Pfam" id="PF00460"/>
    </source>
</evidence>
<dbReference type="InterPro" id="IPR020013">
    <property type="entry name" value="Flagellar_FlgE/F/G"/>
</dbReference>
<dbReference type="PANTHER" id="PTHR30435">
    <property type="entry name" value="FLAGELLAR PROTEIN"/>
    <property type="match status" value="1"/>
</dbReference>
<dbReference type="GO" id="GO:0071978">
    <property type="term" value="P:bacterial-type flagellum-dependent swarming motility"/>
    <property type="evidence" value="ECO:0007669"/>
    <property type="project" value="TreeGrafter"/>
</dbReference>
<evidence type="ECO:0000313" key="8">
    <source>
        <dbReference type="Proteomes" id="UP000238081"/>
    </source>
</evidence>
<gene>
    <name evidence="7" type="primary">flgG</name>
    <name evidence="7" type="ORF">AWN73_03035</name>
    <name evidence="6" type="ORF">GND98_000760</name>
</gene>
<dbReference type="InterPro" id="IPR010930">
    <property type="entry name" value="Flg_bb/hook_C_dom"/>
</dbReference>
<keyword evidence="7" id="KW-0282">Flagellum</keyword>
<evidence type="ECO:0000259" key="5">
    <source>
        <dbReference type="Pfam" id="PF22692"/>
    </source>
</evidence>
<comment type="similarity">
    <text evidence="1 2">Belongs to the flagella basal body rod proteins family.</text>
</comment>
<sequence length="259" mass="28867">MIRGFYNSVSGLITLQNEEETITNNIANVNNNGYKKRLLTKQSFDDVMISNRQKLSGDKYVRNNIGTMNLGVKTSDVETVFTQGSFKSTDKQTDFAIDGRGFFVARNANGQQVYTRDGNFKVNQQGYLITNDGCEVMGNNNTTGATEPIYVGNMNFSLDSNNNIDLAGVGATHKLVTVDFNNEDYKNLEPLGDNYVTTANPIYNARVNVVQNALEASNVDSTDEMIKLMQVKRQFETNQKFVKMQDETVQKAATELGRV</sequence>
<dbReference type="RefSeq" id="WP_027637231.1">
    <property type="nucleotide sequence ID" value="NZ_CANCWB010000004.1"/>
</dbReference>
<dbReference type="Pfam" id="PF00460">
    <property type="entry name" value="Flg_bb_rod"/>
    <property type="match status" value="1"/>
</dbReference>
<evidence type="ECO:0000313" key="6">
    <source>
        <dbReference type="EMBL" id="NAS16436.1"/>
    </source>
</evidence>
<dbReference type="InterPro" id="IPR053967">
    <property type="entry name" value="LlgE_F_G-like_D1"/>
</dbReference>
<evidence type="ECO:0000313" key="7">
    <source>
        <dbReference type="EMBL" id="PPV14702.1"/>
    </source>
</evidence>
<dbReference type="NCBIfam" id="TIGR03506">
    <property type="entry name" value="FlgEFG_subfam"/>
    <property type="match status" value="1"/>
</dbReference>
<dbReference type="GO" id="GO:0009425">
    <property type="term" value="C:bacterial-type flagellum basal body"/>
    <property type="evidence" value="ECO:0007669"/>
    <property type="project" value="UniProtKB-SubCell"/>
</dbReference>
<protein>
    <submittedName>
        <fullName evidence="6">Flagellar basal body rod protein FlgG</fullName>
    </submittedName>
    <submittedName>
        <fullName evidence="7">Flagellar biosynthesis protein FlgG</fullName>
    </submittedName>
</protein>
<dbReference type="Pfam" id="PF22692">
    <property type="entry name" value="LlgE_F_G_D1"/>
    <property type="match status" value="1"/>
</dbReference>
<accession>A0A0A6PZ84</accession>
<dbReference type="AlphaFoldDB" id="A0A0A6PZ84"/>
<dbReference type="SUPFAM" id="SSF117143">
    <property type="entry name" value="Flagellar hook protein flgE"/>
    <property type="match status" value="1"/>
</dbReference>
<dbReference type="InterPro" id="IPR001444">
    <property type="entry name" value="Flag_bb_rod_N"/>
</dbReference>
<evidence type="ECO:0000313" key="9">
    <source>
        <dbReference type="Proteomes" id="UP000474042"/>
    </source>
</evidence>
<dbReference type="PANTHER" id="PTHR30435:SF19">
    <property type="entry name" value="FLAGELLAR BASAL-BODY ROD PROTEIN FLGG"/>
    <property type="match status" value="1"/>
</dbReference>
<reference evidence="7 8" key="1">
    <citation type="submission" date="2016-01" db="EMBL/GenBank/DDBJ databases">
        <title>Characterization of the Clostridium difficile lineages that are prevalent in Hong Kong and China.</title>
        <authorList>
            <person name="Kwok J.S.-L."/>
            <person name="Lam W.-Y."/>
            <person name="Ip M."/>
            <person name="Chan T.-F."/>
            <person name="Hawkey P.M."/>
            <person name="Tsui S.K.-W."/>
        </authorList>
    </citation>
    <scope>NUCLEOTIDE SEQUENCE [LARGE SCALE GENOMIC DNA]</scope>
    <source>
        <strain evidence="7 8">300064</strain>
    </source>
</reference>